<dbReference type="PANTHER" id="PTHR37984">
    <property type="entry name" value="PROTEIN CBG26694"/>
    <property type="match status" value="1"/>
</dbReference>
<evidence type="ECO:0000256" key="6">
    <source>
        <dbReference type="ARBA" id="ARBA00022918"/>
    </source>
</evidence>
<keyword evidence="5" id="KW-0378">Hydrolase</keyword>
<evidence type="ECO:0000256" key="3">
    <source>
        <dbReference type="ARBA" id="ARBA00022722"/>
    </source>
</evidence>
<dbReference type="InterPro" id="IPR043502">
    <property type="entry name" value="DNA/RNA_pol_sf"/>
</dbReference>
<evidence type="ECO:0000313" key="9">
    <source>
        <dbReference type="EMBL" id="KAE8975398.1"/>
    </source>
</evidence>
<dbReference type="GO" id="GO:0004519">
    <property type="term" value="F:endonuclease activity"/>
    <property type="evidence" value="ECO:0007669"/>
    <property type="project" value="UniProtKB-KW"/>
</dbReference>
<dbReference type="GO" id="GO:0003964">
    <property type="term" value="F:RNA-directed DNA polymerase activity"/>
    <property type="evidence" value="ECO:0007669"/>
    <property type="project" value="UniProtKB-KW"/>
</dbReference>
<feature type="compositionally biased region" description="Basic and acidic residues" evidence="7">
    <location>
        <begin position="370"/>
        <end position="389"/>
    </location>
</feature>
<evidence type="ECO:0000256" key="5">
    <source>
        <dbReference type="ARBA" id="ARBA00022801"/>
    </source>
</evidence>
<dbReference type="Gene3D" id="1.10.340.70">
    <property type="match status" value="1"/>
</dbReference>
<dbReference type="InterPro" id="IPR036397">
    <property type="entry name" value="RNaseH_sf"/>
</dbReference>
<dbReference type="Pfam" id="PF17917">
    <property type="entry name" value="RT_RNaseH"/>
    <property type="match status" value="1"/>
</dbReference>
<dbReference type="PANTHER" id="PTHR37984:SF5">
    <property type="entry name" value="PROTEIN NYNRIN-LIKE"/>
    <property type="match status" value="1"/>
</dbReference>
<evidence type="ECO:0000256" key="4">
    <source>
        <dbReference type="ARBA" id="ARBA00022759"/>
    </source>
</evidence>
<feature type="region of interest" description="Disordered" evidence="7">
    <location>
        <begin position="314"/>
        <end position="410"/>
    </location>
</feature>
<evidence type="ECO:0000256" key="1">
    <source>
        <dbReference type="ARBA" id="ARBA00022679"/>
    </source>
</evidence>
<evidence type="ECO:0000256" key="2">
    <source>
        <dbReference type="ARBA" id="ARBA00022695"/>
    </source>
</evidence>
<dbReference type="Proteomes" id="UP000460718">
    <property type="component" value="Unassembled WGS sequence"/>
</dbReference>
<dbReference type="Gene3D" id="3.30.420.10">
    <property type="entry name" value="Ribonuclease H-like superfamily/Ribonuclease H"/>
    <property type="match status" value="1"/>
</dbReference>
<dbReference type="InterPro" id="IPR050951">
    <property type="entry name" value="Retrovirus_Pol_polyprotein"/>
</dbReference>
<dbReference type="SUPFAM" id="SSF53098">
    <property type="entry name" value="Ribonuclease H-like"/>
    <property type="match status" value="1"/>
</dbReference>
<feature type="region of interest" description="Disordered" evidence="7">
    <location>
        <begin position="840"/>
        <end position="867"/>
    </location>
</feature>
<dbReference type="GO" id="GO:0016787">
    <property type="term" value="F:hydrolase activity"/>
    <property type="evidence" value="ECO:0007669"/>
    <property type="project" value="UniProtKB-KW"/>
</dbReference>
<evidence type="ECO:0000313" key="10">
    <source>
        <dbReference type="Proteomes" id="UP000460718"/>
    </source>
</evidence>
<organism evidence="9 10">
    <name type="scientific">Phytophthora fragariae</name>
    <dbReference type="NCBI Taxonomy" id="53985"/>
    <lineage>
        <taxon>Eukaryota</taxon>
        <taxon>Sar</taxon>
        <taxon>Stramenopiles</taxon>
        <taxon>Oomycota</taxon>
        <taxon>Peronosporomycetes</taxon>
        <taxon>Peronosporales</taxon>
        <taxon>Peronosporaceae</taxon>
        <taxon>Phytophthora</taxon>
    </lineage>
</organism>
<dbReference type="EMBL" id="QXFW01002789">
    <property type="protein sequence ID" value="KAE8975398.1"/>
    <property type="molecule type" value="Genomic_DNA"/>
</dbReference>
<gene>
    <name evidence="9" type="ORF">PF011_g24488</name>
</gene>
<keyword evidence="4" id="KW-0255">Endonuclease</keyword>
<evidence type="ECO:0000259" key="8">
    <source>
        <dbReference type="PROSITE" id="PS50994"/>
    </source>
</evidence>
<dbReference type="Pfam" id="PF17921">
    <property type="entry name" value="Integrase_H2C2"/>
    <property type="match status" value="1"/>
</dbReference>
<dbReference type="InterPro" id="IPR041588">
    <property type="entry name" value="Integrase_H2C2"/>
</dbReference>
<reference evidence="9 10" key="1">
    <citation type="submission" date="2018-09" db="EMBL/GenBank/DDBJ databases">
        <title>Genomic investigation of the strawberry pathogen Phytophthora fragariae indicates pathogenicity is determined by transcriptional variation in three key races.</title>
        <authorList>
            <person name="Adams T.M."/>
            <person name="Armitage A.D."/>
            <person name="Sobczyk M.K."/>
            <person name="Bates H.J."/>
            <person name="Dunwell J.M."/>
            <person name="Nellist C.F."/>
            <person name="Harrison R.J."/>
        </authorList>
    </citation>
    <scope>NUCLEOTIDE SEQUENCE [LARGE SCALE GENOMIC DNA]</scope>
    <source>
        <strain evidence="9 10">SCRP245</strain>
    </source>
</reference>
<name>A0A6A3I5A9_9STRA</name>
<accession>A0A6A3I5A9</accession>
<comment type="caution">
    <text evidence="9">The sequence shown here is derived from an EMBL/GenBank/DDBJ whole genome shotgun (WGS) entry which is preliminary data.</text>
</comment>
<keyword evidence="3" id="KW-0540">Nuclease</keyword>
<protein>
    <recommendedName>
        <fullName evidence="8">Integrase catalytic domain-containing protein</fullName>
    </recommendedName>
</protein>
<dbReference type="PROSITE" id="PS50994">
    <property type="entry name" value="INTEGRASE"/>
    <property type="match status" value="1"/>
</dbReference>
<keyword evidence="2" id="KW-0548">Nucleotidyltransferase</keyword>
<dbReference type="FunFam" id="3.10.20.370:FF:000001">
    <property type="entry name" value="Retrovirus-related Pol polyprotein from transposon 17.6-like protein"/>
    <property type="match status" value="1"/>
</dbReference>
<feature type="domain" description="Integrase catalytic" evidence="8">
    <location>
        <begin position="522"/>
        <end position="697"/>
    </location>
</feature>
<dbReference type="SUPFAM" id="SSF56672">
    <property type="entry name" value="DNA/RNA polymerases"/>
    <property type="match status" value="1"/>
</dbReference>
<dbReference type="InterPro" id="IPR012337">
    <property type="entry name" value="RNaseH-like_sf"/>
</dbReference>
<feature type="region of interest" description="Disordered" evidence="7">
    <location>
        <begin position="147"/>
        <end position="176"/>
    </location>
</feature>
<feature type="compositionally biased region" description="Low complexity" evidence="7">
    <location>
        <begin position="342"/>
        <end position="351"/>
    </location>
</feature>
<dbReference type="CDD" id="cd09274">
    <property type="entry name" value="RNase_HI_RT_Ty3"/>
    <property type="match status" value="1"/>
</dbReference>
<keyword evidence="6" id="KW-0695">RNA-directed DNA polymerase</keyword>
<dbReference type="Gene3D" id="3.10.20.370">
    <property type="match status" value="1"/>
</dbReference>
<proteinExistence type="predicted"/>
<dbReference type="AlphaFoldDB" id="A0A6A3I5A9"/>
<dbReference type="InterPro" id="IPR001584">
    <property type="entry name" value="Integrase_cat-core"/>
</dbReference>
<sequence length="873" mass="96648">MKPLLIYPDFRLPFRLVTDASKVGLGACLMQDQGRGWQPMAFASKVNNNAEANYSITELECLAVVWAVKLFRPYLYGRTFEIITDHTALKWLMTRPNLAGRLHRWSLTLQEFEFGIVYRPGATNVVADALSRAPAAVLAAAGRKRKRRVRAESRGDAESTTEEDEPPAEGMTTETEQTAVEAVGTPVATVVTVEPGQMPEVAVMSPRGKLVGVGEAEVFRNDGCRTVSPPAESSHPRTRLAKKREEAADVATCAADQETTLLEITTESPTIPASSAGRGDDAGALTATEDVVHKGPQSTATRVTWADNVKDGETEADASITAPVPQRTRTRTSRKVAPCTPAVAAGDAAKSASDRAQRKAQVEWVSETAGHGEVKDEGGDEAVSERGTDKGVASKTVSDGPVNEDDELTEEPDVTLQLTDNEIMAAQEHSQLVQQMLKAGSYRSMMVESLFGLVVIHTARGKRVILPPALWSVVFKELHGSIWAGHLRGPHTYGRDSQLYWWPGLHGEVNRWVRGCQECGSRKARPRQVIPPLRSLRGGDVGDRWALDVAGPFPVAEGGERYVIAALEYVTRYAVARSVTRHTADDVATFLMEDVVLKFGAFRELLTDGAPEMTGLVLDQLVSRLQAKQTNPVPYRPQMIGLVERFHRSWKDCVATFMADDKQNDWSGWVQCAVYAYNSANHSTVALSPNELMMGRRLRPPNELLRRTELTEVGELPQYHERLLAAMARGRVCAERARDKEQARQARYYDQNVRRRQVFKAGDRVWMFNPPRGPKATKFMHQWMGPMRIIEPVGYENFVLKREDKNGRAELIVAHVSFLVNYQSPVSLLPRIADDLAAQLEHEDSSTSTTDSSDKKAKSEYNYNDGRPELFTC</sequence>
<dbReference type="InterPro" id="IPR041373">
    <property type="entry name" value="RT_RNaseH"/>
</dbReference>
<evidence type="ECO:0000256" key="7">
    <source>
        <dbReference type="SAM" id="MobiDB-lite"/>
    </source>
</evidence>
<keyword evidence="1" id="KW-0808">Transferase</keyword>
<dbReference type="GO" id="GO:0015074">
    <property type="term" value="P:DNA integration"/>
    <property type="evidence" value="ECO:0007669"/>
    <property type="project" value="InterPro"/>
</dbReference>
<dbReference type="GO" id="GO:0003676">
    <property type="term" value="F:nucleic acid binding"/>
    <property type="evidence" value="ECO:0007669"/>
    <property type="project" value="InterPro"/>
</dbReference>
<feature type="compositionally biased region" description="Basic and acidic residues" evidence="7">
    <location>
        <begin position="352"/>
        <end position="361"/>
    </location>
</feature>